<dbReference type="EMBL" id="JARO02002807">
    <property type="protein sequence ID" value="KPP71864.1"/>
    <property type="molecule type" value="Genomic_DNA"/>
</dbReference>
<reference evidence="1 2" key="1">
    <citation type="submission" date="2015-08" db="EMBL/GenBank/DDBJ databases">
        <title>The genome of the Asian arowana (Scleropages formosus).</title>
        <authorList>
            <person name="Tan M.H."/>
            <person name="Gan H.M."/>
            <person name="Croft L.J."/>
            <person name="Austin C.M."/>
        </authorList>
    </citation>
    <scope>NUCLEOTIDE SEQUENCE [LARGE SCALE GENOMIC DNA]</scope>
    <source>
        <strain evidence="1">Aro1</strain>
    </source>
</reference>
<gene>
    <name evidence="1" type="ORF">Z043_109187</name>
</gene>
<evidence type="ECO:0000313" key="2">
    <source>
        <dbReference type="Proteomes" id="UP000034805"/>
    </source>
</evidence>
<protein>
    <submittedName>
        <fullName evidence="1">Uncharacterized protein</fullName>
    </submittedName>
</protein>
<comment type="caution">
    <text evidence="1">The sequence shown here is derived from an EMBL/GenBank/DDBJ whole genome shotgun (WGS) entry which is preliminary data.</text>
</comment>
<dbReference type="AlphaFoldDB" id="A0A0P7VET2"/>
<accession>A0A0P7VET2</accession>
<proteinExistence type="predicted"/>
<feature type="non-terminal residue" evidence="1">
    <location>
        <position position="1"/>
    </location>
</feature>
<dbReference type="Proteomes" id="UP000034805">
    <property type="component" value="Unassembled WGS sequence"/>
</dbReference>
<organism evidence="1 2">
    <name type="scientific">Scleropages formosus</name>
    <name type="common">Asian bonytongue</name>
    <name type="synonym">Osteoglossum formosum</name>
    <dbReference type="NCBI Taxonomy" id="113540"/>
    <lineage>
        <taxon>Eukaryota</taxon>
        <taxon>Metazoa</taxon>
        <taxon>Chordata</taxon>
        <taxon>Craniata</taxon>
        <taxon>Vertebrata</taxon>
        <taxon>Euteleostomi</taxon>
        <taxon>Actinopterygii</taxon>
        <taxon>Neopterygii</taxon>
        <taxon>Teleostei</taxon>
        <taxon>Osteoglossocephala</taxon>
        <taxon>Osteoglossomorpha</taxon>
        <taxon>Osteoglossiformes</taxon>
        <taxon>Osteoglossidae</taxon>
        <taxon>Scleropages</taxon>
    </lineage>
</organism>
<evidence type="ECO:0000313" key="1">
    <source>
        <dbReference type="EMBL" id="KPP71864.1"/>
    </source>
</evidence>
<sequence length="212" mass="22945">NLQGGHVVLLYPPDPEEALPGLICWLGSWLSTAGFSVSGDLWSRADHAEDWALAIENCHTTHGKAAPRCSPYSDVFTAALGCILSDCQQGHAGERFALVQFESLPALPLQSKQPLPEPFRACPVGALTLLRSCLLLVEEPNPGQWGCRQVYGQGCWDLRATGALEHTDFPGFPWTVLCQCWEVCRKLTPYSPLPAHKGPLPVCEVGTGDLGV</sequence>
<name>A0A0P7VET2_SCLFO</name>
<dbReference type="Gene3D" id="3.40.50.11530">
    <property type="match status" value="2"/>
</dbReference>